<dbReference type="EMBL" id="FOTF01000023">
    <property type="protein sequence ID" value="SFL49965.1"/>
    <property type="molecule type" value="Genomic_DNA"/>
</dbReference>
<dbReference type="AlphaFoldDB" id="A0A1I4I6S8"/>
<dbReference type="InterPro" id="IPR000923">
    <property type="entry name" value="BlueCu_1"/>
</dbReference>
<dbReference type="STRING" id="195913.SAMN04488004_12319"/>
<sequence>MRVLFALAPLAFAAACAGSGPAVDGITLAGVDKIVDMTATLNFAPNAVTINSGDTVEFRNISTFTHTVSTVADTQIEAQAVKLPNGADPFDSGEIAPGATFTHTFTTPGTYQYFCEPHVGQGMIGTVIVNP</sequence>
<dbReference type="InterPro" id="IPR008972">
    <property type="entry name" value="Cupredoxin"/>
</dbReference>
<reference evidence="12 13" key="1">
    <citation type="submission" date="2016-10" db="EMBL/GenBank/DDBJ databases">
        <authorList>
            <person name="de Groot N.N."/>
        </authorList>
    </citation>
    <scope>NUCLEOTIDE SEQUENCE [LARGE SCALE GENOMIC DNA]</scope>
    <source>
        <strain evidence="12 13">DSM 16199</strain>
    </source>
</reference>
<keyword evidence="6 9" id="KW-0186">Copper</keyword>
<dbReference type="SUPFAM" id="SSF49503">
    <property type="entry name" value="Cupredoxins"/>
    <property type="match status" value="1"/>
</dbReference>
<feature type="binding site" evidence="9">
    <location>
        <position position="115"/>
    </location>
    <ligand>
        <name>Cu cation</name>
        <dbReference type="ChEBI" id="CHEBI:23378"/>
    </ligand>
</feature>
<dbReference type="Pfam" id="PF00127">
    <property type="entry name" value="Copper-bind"/>
    <property type="match status" value="1"/>
</dbReference>
<evidence type="ECO:0000256" key="6">
    <source>
        <dbReference type="ARBA" id="ARBA00023008"/>
    </source>
</evidence>
<dbReference type="Proteomes" id="UP000199550">
    <property type="component" value="Unassembled WGS sequence"/>
</dbReference>
<dbReference type="PROSITE" id="PS00196">
    <property type="entry name" value="COPPER_BLUE"/>
    <property type="match status" value="1"/>
</dbReference>
<proteinExistence type="inferred from homology"/>
<dbReference type="PRINTS" id="PR00156">
    <property type="entry name" value="COPPERBLUE"/>
</dbReference>
<keyword evidence="5" id="KW-0249">Electron transport</keyword>
<evidence type="ECO:0000256" key="2">
    <source>
        <dbReference type="ARBA" id="ARBA00005338"/>
    </source>
</evidence>
<keyword evidence="3" id="KW-0813">Transport</keyword>
<feature type="chain" id="PRO_5011476125" evidence="10">
    <location>
        <begin position="23"/>
        <end position="131"/>
    </location>
</feature>
<comment type="subcellular location">
    <subcellularLocation>
        <location evidence="1">Membrane</location>
        <topology evidence="1">Peripheral membrane protein</topology>
    </subcellularLocation>
</comment>
<evidence type="ECO:0000256" key="9">
    <source>
        <dbReference type="PIRSR" id="PIRSR602387-1"/>
    </source>
</evidence>
<dbReference type="RefSeq" id="WP_090191142.1">
    <property type="nucleotide sequence ID" value="NZ_FOTF01000023.1"/>
</dbReference>
<dbReference type="PROSITE" id="PS51257">
    <property type="entry name" value="PROKAR_LIPOPROTEIN"/>
    <property type="match status" value="1"/>
</dbReference>
<evidence type="ECO:0000259" key="11">
    <source>
        <dbReference type="Pfam" id="PF00127"/>
    </source>
</evidence>
<name>A0A1I4I6S8_9RHOB</name>
<dbReference type="PANTHER" id="PTHR34192:SF10">
    <property type="entry name" value="PLASTOCYANIN MAJOR ISOFORM, CHLOROPLASTIC-RELATED"/>
    <property type="match status" value="1"/>
</dbReference>
<evidence type="ECO:0000256" key="7">
    <source>
        <dbReference type="ARBA" id="ARBA00023078"/>
    </source>
</evidence>
<protein>
    <submittedName>
        <fullName evidence="12">Copper binding protein, plastocyanin/azurin family</fullName>
    </submittedName>
</protein>
<keyword evidence="10" id="KW-0732">Signal</keyword>
<keyword evidence="7" id="KW-0793">Thylakoid</keyword>
<feature type="binding site" evidence="9">
    <location>
        <position position="123"/>
    </location>
    <ligand>
        <name>Cu cation</name>
        <dbReference type="ChEBI" id="CHEBI:23378"/>
    </ligand>
</feature>
<dbReference type="GO" id="GO:0016020">
    <property type="term" value="C:membrane"/>
    <property type="evidence" value="ECO:0007669"/>
    <property type="project" value="UniProtKB-SubCell"/>
</dbReference>
<comment type="similarity">
    <text evidence="2">Belongs to the plastocyanin family.</text>
</comment>
<gene>
    <name evidence="12" type="ORF">SAMN04488004_12319</name>
</gene>
<dbReference type="OrthoDB" id="9796416at2"/>
<evidence type="ECO:0000256" key="8">
    <source>
        <dbReference type="ARBA" id="ARBA00023136"/>
    </source>
</evidence>
<evidence type="ECO:0000256" key="4">
    <source>
        <dbReference type="ARBA" id="ARBA00022723"/>
    </source>
</evidence>
<evidence type="ECO:0000313" key="12">
    <source>
        <dbReference type="EMBL" id="SFL49965.1"/>
    </source>
</evidence>
<dbReference type="GO" id="GO:0009055">
    <property type="term" value="F:electron transfer activity"/>
    <property type="evidence" value="ECO:0007669"/>
    <property type="project" value="InterPro"/>
</dbReference>
<dbReference type="GO" id="GO:0005507">
    <property type="term" value="F:copper ion binding"/>
    <property type="evidence" value="ECO:0007669"/>
    <property type="project" value="InterPro"/>
</dbReference>
<accession>A0A1I4I6S8</accession>
<dbReference type="InterPro" id="IPR002387">
    <property type="entry name" value="Plastocyanin"/>
</dbReference>
<feature type="domain" description="Blue (type 1) copper" evidence="11">
    <location>
        <begin position="37"/>
        <end position="130"/>
    </location>
</feature>
<keyword evidence="4 9" id="KW-0479">Metal-binding</keyword>
<dbReference type="InterPro" id="IPR001235">
    <property type="entry name" value="Copper_blue_Plastocyanin"/>
</dbReference>
<evidence type="ECO:0000256" key="5">
    <source>
        <dbReference type="ARBA" id="ARBA00022982"/>
    </source>
</evidence>
<feature type="signal peptide" evidence="10">
    <location>
        <begin position="1"/>
        <end position="22"/>
    </location>
</feature>
<evidence type="ECO:0000256" key="10">
    <source>
        <dbReference type="SAM" id="SignalP"/>
    </source>
</evidence>
<dbReference type="Gene3D" id="2.60.40.420">
    <property type="entry name" value="Cupredoxins - blue copper proteins"/>
    <property type="match status" value="1"/>
</dbReference>
<dbReference type="InterPro" id="IPR028871">
    <property type="entry name" value="BlueCu_1_BS"/>
</dbReference>
<feature type="binding site" evidence="9">
    <location>
        <position position="66"/>
    </location>
    <ligand>
        <name>Cu cation</name>
        <dbReference type="ChEBI" id="CHEBI:23378"/>
    </ligand>
</feature>
<evidence type="ECO:0000256" key="1">
    <source>
        <dbReference type="ARBA" id="ARBA00004170"/>
    </source>
</evidence>
<evidence type="ECO:0000256" key="3">
    <source>
        <dbReference type="ARBA" id="ARBA00022448"/>
    </source>
</evidence>
<comment type="cofactor">
    <cofactor evidence="9">
        <name>Cu(2+)</name>
        <dbReference type="ChEBI" id="CHEBI:29036"/>
    </cofactor>
    <text evidence="9">The crystal structure with reduced Cu(1+) has also been determined.</text>
</comment>
<keyword evidence="13" id="KW-1185">Reference proteome</keyword>
<dbReference type="PANTHER" id="PTHR34192">
    <property type="entry name" value="PLASTOCYANIN MAJOR ISOFORM, CHLOROPLASTIC-RELATED"/>
    <property type="match status" value="1"/>
</dbReference>
<evidence type="ECO:0000313" key="13">
    <source>
        <dbReference type="Proteomes" id="UP000199550"/>
    </source>
</evidence>
<keyword evidence="8" id="KW-0472">Membrane</keyword>
<feature type="binding site" evidence="9">
    <location>
        <position position="118"/>
    </location>
    <ligand>
        <name>Cu cation</name>
        <dbReference type="ChEBI" id="CHEBI:23378"/>
    </ligand>
</feature>
<dbReference type="PRINTS" id="PR00157">
    <property type="entry name" value="PLASTOCYANIN"/>
</dbReference>
<organism evidence="12 13">
    <name type="scientific">Loktanella salsilacus</name>
    <dbReference type="NCBI Taxonomy" id="195913"/>
    <lineage>
        <taxon>Bacteria</taxon>
        <taxon>Pseudomonadati</taxon>
        <taxon>Pseudomonadota</taxon>
        <taxon>Alphaproteobacteria</taxon>
        <taxon>Rhodobacterales</taxon>
        <taxon>Roseobacteraceae</taxon>
        <taxon>Loktanella</taxon>
    </lineage>
</organism>